<dbReference type="SUPFAM" id="SSF51905">
    <property type="entry name" value="FAD/NAD(P)-binding domain"/>
    <property type="match status" value="1"/>
</dbReference>
<keyword evidence="3 9" id="KW-0285">Flavoprotein</keyword>
<keyword evidence="13" id="KW-1185">Reference proteome</keyword>
<comment type="caution">
    <text evidence="12">The sequence shown here is derived from an EMBL/GenBank/DDBJ whole genome shotgun (WGS) entry which is preliminary data.</text>
</comment>
<dbReference type="RefSeq" id="WP_379930824.1">
    <property type="nucleotide sequence ID" value="NZ_JBHUMM010000043.1"/>
</dbReference>
<sequence length="477" mass="52441">MKQYDLIVLGGGAGGLTVAAGAASMGAKVALIEKNAQPGGDCLHYGCVPSKALIHAAKKVHQARLSAEAFDLEVTGEADLLQALKRVKAAIAHIQKHDDADRFRDMGVDVYIGRGSFQDDHHLMIEGGETIYGKRIVISTGSRPVIPPIEGLKETGYITNETIFDLTYKPKRLFVIGAGVIGLELAQAMARFGIEVTVAEASSQLLGKEDEELVPFIQSALEKELKIMLNTKVQKVGKKENGDKMILVEQDGETKEILVDDILVATGRKPNTDRIGLDHTGVKTTDSGHIQVKPTLQTDRSHIYAIGDVLQAFPFTHAAGMEGKVVVSNAVFGLRRKVDYTHVPWVIYTDPEVFHLGLTEKEAREQIGSDIQVYKVTLDEVDRFIADHETEGLVKVITDKKGKIVGAHAVGKEAGDWMQEIVFAKHHGHKIGDISHVIHPYPTHGAAVQRASDQYWRNKLFSGAIPKLMKRYIRWFR</sequence>
<keyword evidence="8 9" id="KW-0676">Redox-active center</keyword>
<feature type="domain" description="Pyridine nucleotide-disulphide oxidoreductase dimerisation" evidence="10">
    <location>
        <begin position="343"/>
        <end position="451"/>
    </location>
</feature>
<feature type="domain" description="FAD/NAD(P)-binding" evidence="11">
    <location>
        <begin position="4"/>
        <end position="323"/>
    </location>
</feature>
<keyword evidence="7" id="KW-1015">Disulfide bond</keyword>
<protein>
    <submittedName>
        <fullName evidence="12">Dihydrolipoyl dehydrogenase family protein</fullName>
        <ecNumber evidence="12">1.-.-.-</ecNumber>
    </submittedName>
</protein>
<evidence type="ECO:0000256" key="2">
    <source>
        <dbReference type="ARBA" id="ARBA00007532"/>
    </source>
</evidence>
<evidence type="ECO:0000256" key="9">
    <source>
        <dbReference type="RuleBase" id="RU003691"/>
    </source>
</evidence>
<keyword evidence="4 9" id="KW-0274">FAD</keyword>
<dbReference type="SUPFAM" id="SSF55424">
    <property type="entry name" value="FAD/NAD-linked reductases, dimerisation (C-terminal) domain"/>
    <property type="match status" value="1"/>
</dbReference>
<dbReference type="InterPro" id="IPR012999">
    <property type="entry name" value="Pyr_OxRdtase_I_AS"/>
</dbReference>
<organism evidence="12 13">
    <name type="scientific">Marinicrinis sediminis</name>
    <dbReference type="NCBI Taxonomy" id="1652465"/>
    <lineage>
        <taxon>Bacteria</taxon>
        <taxon>Bacillati</taxon>
        <taxon>Bacillota</taxon>
        <taxon>Bacilli</taxon>
        <taxon>Bacillales</taxon>
        <taxon>Paenibacillaceae</taxon>
    </lineage>
</organism>
<evidence type="ECO:0000256" key="6">
    <source>
        <dbReference type="ARBA" id="ARBA00023002"/>
    </source>
</evidence>
<dbReference type="PROSITE" id="PS00076">
    <property type="entry name" value="PYRIDINE_REDOX_1"/>
    <property type="match status" value="1"/>
</dbReference>
<dbReference type="GO" id="GO:0016491">
    <property type="term" value="F:oxidoreductase activity"/>
    <property type="evidence" value="ECO:0007669"/>
    <property type="project" value="UniProtKB-KW"/>
</dbReference>
<dbReference type="Pfam" id="PF07992">
    <property type="entry name" value="Pyr_redox_2"/>
    <property type="match status" value="1"/>
</dbReference>
<dbReference type="PRINTS" id="PR00368">
    <property type="entry name" value="FADPNR"/>
</dbReference>
<dbReference type="PANTHER" id="PTHR43014">
    <property type="entry name" value="MERCURIC REDUCTASE"/>
    <property type="match status" value="1"/>
</dbReference>
<dbReference type="Gene3D" id="3.30.390.30">
    <property type="match status" value="1"/>
</dbReference>
<evidence type="ECO:0000256" key="1">
    <source>
        <dbReference type="ARBA" id="ARBA00001974"/>
    </source>
</evidence>
<gene>
    <name evidence="12" type="ORF">ACFSUC_16945</name>
</gene>
<evidence type="ECO:0000256" key="4">
    <source>
        <dbReference type="ARBA" id="ARBA00022827"/>
    </source>
</evidence>
<name>A0ABW5RDX1_9BACL</name>
<evidence type="ECO:0000259" key="11">
    <source>
        <dbReference type="Pfam" id="PF07992"/>
    </source>
</evidence>
<comment type="similarity">
    <text evidence="2 9">Belongs to the class-I pyridine nucleotide-disulfide oxidoreductase family.</text>
</comment>
<proteinExistence type="inferred from homology"/>
<dbReference type="InterPro" id="IPR004099">
    <property type="entry name" value="Pyr_nucl-diS_OxRdtase_dimer"/>
</dbReference>
<dbReference type="EMBL" id="JBHUMM010000043">
    <property type="protein sequence ID" value="MFD2673263.1"/>
    <property type="molecule type" value="Genomic_DNA"/>
</dbReference>
<evidence type="ECO:0000256" key="5">
    <source>
        <dbReference type="ARBA" id="ARBA00022857"/>
    </source>
</evidence>
<evidence type="ECO:0000256" key="8">
    <source>
        <dbReference type="ARBA" id="ARBA00023284"/>
    </source>
</evidence>
<dbReference type="PRINTS" id="PR00411">
    <property type="entry name" value="PNDRDTASEI"/>
</dbReference>
<reference evidence="13" key="1">
    <citation type="journal article" date="2019" name="Int. J. Syst. Evol. Microbiol.">
        <title>The Global Catalogue of Microorganisms (GCM) 10K type strain sequencing project: providing services to taxonomists for standard genome sequencing and annotation.</title>
        <authorList>
            <consortium name="The Broad Institute Genomics Platform"/>
            <consortium name="The Broad Institute Genome Sequencing Center for Infectious Disease"/>
            <person name="Wu L."/>
            <person name="Ma J."/>
        </authorList>
    </citation>
    <scope>NUCLEOTIDE SEQUENCE [LARGE SCALE GENOMIC DNA]</scope>
    <source>
        <strain evidence="13">KCTC 33676</strain>
    </source>
</reference>
<dbReference type="EC" id="1.-.-.-" evidence="12"/>
<evidence type="ECO:0000259" key="10">
    <source>
        <dbReference type="Pfam" id="PF02852"/>
    </source>
</evidence>
<dbReference type="InterPro" id="IPR036188">
    <property type="entry name" value="FAD/NAD-bd_sf"/>
</dbReference>
<dbReference type="InterPro" id="IPR016156">
    <property type="entry name" value="FAD/NAD-linked_Rdtase_dimer_sf"/>
</dbReference>
<dbReference type="Pfam" id="PF02852">
    <property type="entry name" value="Pyr_redox_dim"/>
    <property type="match status" value="1"/>
</dbReference>
<dbReference type="InterPro" id="IPR023753">
    <property type="entry name" value="FAD/NAD-binding_dom"/>
</dbReference>
<dbReference type="PANTHER" id="PTHR43014:SF2">
    <property type="entry name" value="MERCURIC REDUCTASE"/>
    <property type="match status" value="1"/>
</dbReference>
<dbReference type="PIRSF" id="PIRSF000350">
    <property type="entry name" value="Mercury_reductase_MerA"/>
    <property type="match status" value="1"/>
</dbReference>
<evidence type="ECO:0000256" key="7">
    <source>
        <dbReference type="ARBA" id="ARBA00023157"/>
    </source>
</evidence>
<keyword evidence="5" id="KW-0521">NADP</keyword>
<dbReference type="Gene3D" id="3.50.50.60">
    <property type="entry name" value="FAD/NAD(P)-binding domain"/>
    <property type="match status" value="2"/>
</dbReference>
<evidence type="ECO:0000256" key="3">
    <source>
        <dbReference type="ARBA" id="ARBA00022630"/>
    </source>
</evidence>
<dbReference type="InterPro" id="IPR001100">
    <property type="entry name" value="Pyr_nuc-diS_OxRdtase"/>
</dbReference>
<evidence type="ECO:0000313" key="12">
    <source>
        <dbReference type="EMBL" id="MFD2673263.1"/>
    </source>
</evidence>
<keyword evidence="6 9" id="KW-0560">Oxidoreductase</keyword>
<accession>A0ABW5RDX1</accession>
<comment type="cofactor">
    <cofactor evidence="1">
        <name>FAD</name>
        <dbReference type="ChEBI" id="CHEBI:57692"/>
    </cofactor>
</comment>
<evidence type="ECO:0000313" key="13">
    <source>
        <dbReference type="Proteomes" id="UP001597497"/>
    </source>
</evidence>
<dbReference type="Proteomes" id="UP001597497">
    <property type="component" value="Unassembled WGS sequence"/>
</dbReference>